<proteinExistence type="predicted"/>
<dbReference type="OrthoDB" id="234985at2"/>
<evidence type="ECO:0000256" key="1">
    <source>
        <dbReference type="SAM" id="MobiDB-lite"/>
    </source>
</evidence>
<dbReference type="EMBL" id="CP042914">
    <property type="protein sequence ID" value="QEG42968.1"/>
    <property type="molecule type" value="Genomic_DNA"/>
</dbReference>
<sequence>MQARGIISEHPAPGLFRDSRPAAPEAEKLEALFRDSLPAYPANPQAHQDYVNWLRDSLKMLYYDQEQQRQLEAKLRAAMEQWSESLPEEIEPRLW</sequence>
<dbReference type="KEGG" id="rul:UC8_50110"/>
<reference evidence="2 3" key="1">
    <citation type="submission" date="2019-08" db="EMBL/GenBank/DDBJ databases">
        <title>Deep-cultivation of Planctomycetes and their phenomic and genomic characterization uncovers novel biology.</title>
        <authorList>
            <person name="Wiegand S."/>
            <person name="Jogler M."/>
            <person name="Boedeker C."/>
            <person name="Pinto D."/>
            <person name="Vollmers J."/>
            <person name="Rivas-Marin E."/>
            <person name="Kohn T."/>
            <person name="Peeters S.H."/>
            <person name="Heuer A."/>
            <person name="Rast P."/>
            <person name="Oberbeckmann S."/>
            <person name="Bunk B."/>
            <person name="Jeske O."/>
            <person name="Meyerdierks A."/>
            <person name="Storesund J.E."/>
            <person name="Kallscheuer N."/>
            <person name="Luecker S."/>
            <person name="Lage O.M."/>
            <person name="Pohl T."/>
            <person name="Merkel B.J."/>
            <person name="Hornburger P."/>
            <person name="Mueller R.-W."/>
            <person name="Bruemmer F."/>
            <person name="Labrenz M."/>
            <person name="Spormann A.M."/>
            <person name="Op den Camp H."/>
            <person name="Overmann J."/>
            <person name="Amann R."/>
            <person name="Jetten M.S.M."/>
            <person name="Mascher T."/>
            <person name="Medema M.H."/>
            <person name="Devos D.P."/>
            <person name="Kaster A.-K."/>
            <person name="Ovreas L."/>
            <person name="Rohde M."/>
            <person name="Galperin M.Y."/>
            <person name="Jogler C."/>
        </authorList>
    </citation>
    <scope>NUCLEOTIDE SEQUENCE [LARGE SCALE GENOMIC DNA]</scope>
    <source>
        <strain evidence="2 3">UC8</strain>
    </source>
</reference>
<dbReference type="Proteomes" id="UP000325286">
    <property type="component" value="Chromosome"/>
</dbReference>
<dbReference type="AlphaFoldDB" id="A0A5B9QVA5"/>
<organism evidence="2 3">
    <name type="scientific">Roseimaritima ulvae</name>
    <dbReference type="NCBI Taxonomy" id="980254"/>
    <lineage>
        <taxon>Bacteria</taxon>
        <taxon>Pseudomonadati</taxon>
        <taxon>Planctomycetota</taxon>
        <taxon>Planctomycetia</taxon>
        <taxon>Pirellulales</taxon>
        <taxon>Pirellulaceae</taxon>
        <taxon>Roseimaritima</taxon>
    </lineage>
</organism>
<keyword evidence="3" id="KW-1185">Reference proteome</keyword>
<evidence type="ECO:0000313" key="3">
    <source>
        <dbReference type="Proteomes" id="UP000325286"/>
    </source>
</evidence>
<evidence type="ECO:0000313" key="2">
    <source>
        <dbReference type="EMBL" id="QEG42968.1"/>
    </source>
</evidence>
<gene>
    <name evidence="2" type="ORF">UC8_50110</name>
</gene>
<protein>
    <submittedName>
        <fullName evidence="2">Uncharacterized protein</fullName>
    </submittedName>
</protein>
<accession>A0A5B9QVA5</accession>
<name>A0A5B9QVA5_9BACT</name>
<dbReference type="RefSeq" id="WP_068141914.1">
    <property type="nucleotide sequence ID" value="NZ_CP042914.1"/>
</dbReference>
<feature type="region of interest" description="Disordered" evidence="1">
    <location>
        <begin position="1"/>
        <end position="21"/>
    </location>
</feature>